<protein>
    <submittedName>
        <fullName evidence="1">Uncharacterized protein</fullName>
    </submittedName>
</protein>
<evidence type="ECO:0000313" key="1">
    <source>
        <dbReference type="EMBL" id="SPD71806.1"/>
    </source>
</evidence>
<reference evidence="1" key="1">
    <citation type="submission" date="2018-01" db="EMBL/GenBank/DDBJ databases">
        <authorList>
            <person name="Regsiter A."/>
            <person name="William W."/>
        </authorList>
    </citation>
    <scope>NUCLEOTIDE SEQUENCE</scope>
    <source>
        <strain evidence="1">TRIP AH-1</strain>
    </source>
</reference>
<dbReference type="AlphaFoldDB" id="A0A445MQT1"/>
<sequence length="23" mass="2659">MTEKAAIFEKTYKNYSECGRDSS</sequence>
<organism evidence="1">
    <name type="scientific">uncultured Desulfobacterium sp</name>
    <dbReference type="NCBI Taxonomy" id="201089"/>
    <lineage>
        <taxon>Bacteria</taxon>
        <taxon>Pseudomonadati</taxon>
        <taxon>Thermodesulfobacteriota</taxon>
        <taxon>Desulfobacteria</taxon>
        <taxon>Desulfobacterales</taxon>
        <taxon>Desulfobacteriaceae</taxon>
        <taxon>Desulfobacterium</taxon>
        <taxon>environmental samples</taxon>
    </lineage>
</organism>
<name>A0A445MQT1_9BACT</name>
<gene>
    <name evidence="1" type="ORF">PITCH_A1050006</name>
</gene>
<accession>A0A445MQT1</accession>
<dbReference type="EMBL" id="OJIN01000008">
    <property type="protein sequence ID" value="SPD71806.1"/>
    <property type="molecule type" value="Genomic_DNA"/>
</dbReference>
<proteinExistence type="predicted"/>